<dbReference type="InterPro" id="IPR027417">
    <property type="entry name" value="P-loop_NTPase"/>
</dbReference>
<proteinExistence type="predicted"/>
<comment type="caution">
    <text evidence="1">The sequence shown here is derived from an EMBL/GenBank/DDBJ whole genome shotgun (WGS) entry which is preliminary data.</text>
</comment>
<sequence length="100" mass="11261">MDVAAEAPNQTVFAHLAQVAARMQMIATTIIAQYGQGRKVLVLTERTDHLERLEQALADRYSRSSCCSGASRKRRVRHSSRPLTRWPLARPGSCWRPAGW</sequence>
<name>A0A4R0X3M9_9BURK</name>
<dbReference type="AlphaFoldDB" id="A0A4R0X3M9"/>
<evidence type="ECO:0000313" key="2">
    <source>
        <dbReference type="Proteomes" id="UP000294200"/>
    </source>
</evidence>
<reference evidence="1 2" key="1">
    <citation type="submission" date="2017-02" db="EMBL/GenBank/DDBJ databases">
        <title>Paraburkholderia sophoroidis sp. nov. and Paraburkholderia steynii sp. nov. rhizobial symbionts of the fynbos legume Hypocalyptus sophoroides.</title>
        <authorList>
            <person name="Steenkamp E.T."/>
            <person name="Beukes C.W."/>
            <person name="Van Zyl E."/>
            <person name="Avontuur J."/>
            <person name="Chan W.Y."/>
            <person name="Hassen A."/>
            <person name="Palmer M."/>
            <person name="Mthombeni L."/>
            <person name="Phalane F."/>
            <person name="Sereme K."/>
            <person name="Venter S.N."/>
        </authorList>
    </citation>
    <scope>NUCLEOTIDE SEQUENCE [LARGE SCALE GENOMIC DNA]</scope>
    <source>
        <strain evidence="1 2">HC1.1ba</strain>
    </source>
</reference>
<protein>
    <submittedName>
        <fullName evidence="1">Uncharacterized protein</fullName>
    </submittedName>
</protein>
<accession>A0A4R0X3M9</accession>
<dbReference type="EMBL" id="MWML01000249">
    <property type="protein sequence ID" value="TCG04464.1"/>
    <property type="molecule type" value="Genomic_DNA"/>
</dbReference>
<keyword evidence="2" id="KW-1185">Reference proteome</keyword>
<dbReference type="Gene3D" id="3.40.50.300">
    <property type="entry name" value="P-loop containing nucleotide triphosphate hydrolases"/>
    <property type="match status" value="1"/>
</dbReference>
<gene>
    <name evidence="1" type="ORF">BZM27_40730</name>
</gene>
<evidence type="ECO:0000313" key="1">
    <source>
        <dbReference type="EMBL" id="TCG04464.1"/>
    </source>
</evidence>
<organism evidence="1 2">
    <name type="scientific">Paraburkholderia steynii</name>
    <dbReference type="NCBI Taxonomy" id="1245441"/>
    <lineage>
        <taxon>Bacteria</taxon>
        <taxon>Pseudomonadati</taxon>
        <taxon>Pseudomonadota</taxon>
        <taxon>Betaproteobacteria</taxon>
        <taxon>Burkholderiales</taxon>
        <taxon>Burkholderiaceae</taxon>
        <taxon>Paraburkholderia</taxon>
    </lineage>
</organism>
<dbReference type="Proteomes" id="UP000294200">
    <property type="component" value="Unassembled WGS sequence"/>
</dbReference>